<dbReference type="AlphaFoldDB" id="A0A4D7D038"/>
<evidence type="ECO:0000313" key="1">
    <source>
        <dbReference type="EMBL" id="QCI87320.1"/>
    </source>
</evidence>
<dbReference type="KEGG" id="vao:FA707_01330"/>
<dbReference type="Proteomes" id="UP000298615">
    <property type="component" value="Chromosome"/>
</dbReference>
<gene>
    <name evidence="1" type="ORF">FA707_01330</name>
</gene>
<proteinExistence type="predicted"/>
<reference evidence="1 2" key="1">
    <citation type="submission" date="2019-04" db="EMBL/GenBank/DDBJ databases">
        <title>Vagococcus sp. nov., isolated from faeces of yaks (Bos grunniens).</title>
        <authorList>
            <person name="Ge Y."/>
        </authorList>
    </citation>
    <scope>NUCLEOTIDE SEQUENCE [LARGE SCALE GENOMIC DNA]</scope>
    <source>
        <strain evidence="1 2">MN-17</strain>
    </source>
</reference>
<dbReference type="OrthoDB" id="2186390at2"/>
<name>A0A4D7D038_9ENTE</name>
<evidence type="ECO:0000313" key="2">
    <source>
        <dbReference type="Proteomes" id="UP000298615"/>
    </source>
</evidence>
<sequence length="79" mass="9085">MKEARRRKKALAKSEKLREKNTLLRQQGKEPTQGWNKMVDTGLVGMNKMNRGQVDMLGDPEGTYNIIAEEQKNLANKRN</sequence>
<protein>
    <submittedName>
        <fullName evidence="1">Uncharacterized protein</fullName>
    </submittedName>
</protein>
<dbReference type="EMBL" id="CP039712">
    <property type="protein sequence ID" value="QCI87320.1"/>
    <property type="molecule type" value="Genomic_DNA"/>
</dbReference>
<accession>A0A4D7D038</accession>
<organism evidence="1 2">
    <name type="scientific">Vagococcus zengguangii</name>
    <dbReference type="NCBI Taxonomy" id="2571750"/>
    <lineage>
        <taxon>Bacteria</taxon>
        <taxon>Bacillati</taxon>
        <taxon>Bacillota</taxon>
        <taxon>Bacilli</taxon>
        <taxon>Lactobacillales</taxon>
        <taxon>Enterococcaceae</taxon>
        <taxon>Vagococcus</taxon>
    </lineage>
</organism>
<keyword evidence="2" id="KW-1185">Reference proteome</keyword>